<gene>
    <name evidence="2" type="ORF">MM415A03348_0004</name>
    <name evidence="1" type="ORF">MM415B01408_0012</name>
</gene>
<organism evidence="2">
    <name type="scientific">viral metagenome</name>
    <dbReference type="NCBI Taxonomy" id="1070528"/>
    <lineage>
        <taxon>unclassified sequences</taxon>
        <taxon>metagenomes</taxon>
        <taxon>organismal metagenomes</taxon>
    </lineage>
</organism>
<name>A0A6M3JMS4_9ZZZZ</name>
<proteinExistence type="predicted"/>
<dbReference type="EMBL" id="MT141852">
    <property type="protein sequence ID" value="QJA71176.1"/>
    <property type="molecule type" value="Genomic_DNA"/>
</dbReference>
<dbReference type="EMBL" id="MT141338">
    <property type="protein sequence ID" value="QJA58758.1"/>
    <property type="molecule type" value="Genomic_DNA"/>
</dbReference>
<evidence type="ECO:0000313" key="1">
    <source>
        <dbReference type="EMBL" id="QJA58758.1"/>
    </source>
</evidence>
<sequence length="52" mass="6143">MYLIISKDGGFCKQEEISDDDIKNCDECQMDIVDINEPDYPKYLADGEWWHL</sequence>
<dbReference type="AlphaFoldDB" id="A0A6M3JMS4"/>
<reference evidence="2" key="1">
    <citation type="submission" date="2020-03" db="EMBL/GenBank/DDBJ databases">
        <title>The deep terrestrial virosphere.</title>
        <authorList>
            <person name="Holmfeldt K."/>
            <person name="Nilsson E."/>
            <person name="Simone D."/>
            <person name="Lopez-Fernandez M."/>
            <person name="Wu X."/>
            <person name="de Brujin I."/>
            <person name="Lundin D."/>
            <person name="Andersson A."/>
            <person name="Bertilsson S."/>
            <person name="Dopson M."/>
        </authorList>
    </citation>
    <scope>NUCLEOTIDE SEQUENCE</scope>
    <source>
        <strain evidence="2">MM415A03348</strain>
        <strain evidence="1">MM415B01408</strain>
    </source>
</reference>
<evidence type="ECO:0000313" key="2">
    <source>
        <dbReference type="EMBL" id="QJA71176.1"/>
    </source>
</evidence>
<protein>
    <submittedName>
        <fullName evidence="2">Uncharacterized protein</fullName>
    </submittedName>
</protein>
<accession>A0A6M3JMS4</accession>